<dbReference type="InterPro" id="IPR000998">
    <property type="entry name" value="MAM_dom"/>
</dbReference>
<evidence type="ECO:0000259" key="5">
    <source>
        <dbReference type="PROSITE" id="PS50835"/>
    </source>
</evidence>
<dbReference type="CDD" id="cd00063">
    <property type="entry name" value="FN3"/>
    <property type="match status" value="1"/>
</dbReference>
<dbReference type="SUPFAM" id="SSF49899">
    <property type="entry name" value="Concanavalin A-like lectins/glucanases"/>
    <property type="match status" value="1"/>
</dbReference>
<dbReference type="PROSITE" id="PS50853">
    <property type="entry name" value="FN3"/>
    <property type="match status" value="2"/>
</dbReference>
<keyword evidence="8" id="KW-1185">Reference proteome</keyword>
<evidence type="ECO:0000256" key="2">
    <source>
        <dbReference type="ARBA" id="ARBA00023157"/>
    </source>
</evidence>
<feature type="non-terminal residue" evidence="7">
    <location>
        <position position="483"/>
    </location>
</feature>
<dbReference type="FunFam" id="2.60.120.200:FF:000006">
    <property type="entry name" value="receptor-type tyrosine-protein phosphatase T isoform X1"/>
    <property type="match status" value="1"/>
</dbReference>
<dbReference type="Gene3D" id="2.60.40.10">
    <property type="entry name" value="Immunoglobulins"/>
    <property type="match status" value="2"/>
</dbReference>
<dbReference type="PRINTS" id="PR00020">
    <property type="entry name" value="MAMDOMAIN"/>
</dbReference>
<feature type="non-terminal residue" evidence="7">
    <location>
        <position position="1"/>
    </location>
</feature>
<dbReference type="EMBL" id="VYXG01008652">
    <property type="protein sequence ID" value="NWT87857.1"/>
    <property type="molecule type" value="Genomic_DNA"/>
</dbReference>
<dbReference type="FunFam" id="2.60.40.10:FF:000019">
    <property type="entry name" value="receptor-type tyrosine-protein phosphatase kappa isoform X2"/>
    <property type="match status" value="1"/>
</dbReference>
<dbReference type="SMART" id="SM00137">
    <property type="entry name" value="MAM"/>
    <property type="match status" value="1"/>
</dbReference>
<feature type="domain" description="MAM" evidence="4">
    <location>
        <begin position="3"/>
        <end position="164"/>
    </location>
</feature>
<evidence type="ECO:0000256" key="3">
    <source>
        <dbReference type="ARBA" id="ARBA00023319"/>
    </source>
</evidence>
<dbReference type="InterPro" id="IPR007110">
    <property type="entry name" value="Ig-like_dom"/>
</dbReference>
<dbReference type="InterPro" id="IPR036116">
    <property type="entry name" value="FN3_sf"/>
</dbReference>
<dbReference type="InterPro" id="IPR003961">
    <property type="entry name" value="FN3_dom"/>
</dbReference>
<dbReference type="PROSITE" id="PS50835">
    <property type="entry name" value="IG_LIKE"/>
    <property type="match status" value="1"/>
</dbReference>
<dbReference type="GO" id="GO:0016020">
    <property type="term" value="C:membrane"/>
    <property type="evidence" value="ECO:0007669"/>
    <property type="project" value="InterPro"/>
</dbReference>
<evidence type="ECO:0000313" key="7">
    <source>
        <dbReference type="EMBL" id="NWT87857.1"/>
    </source>
</evidence>
<keyword evidence="1" id="KW-0677">Repeat</keyword>
<keyword evidence="2" id="KW-1015">Disulfide bond</keyword>
<evidence type="ECO:0000259" key="6">
    <source>
        <dbReference type="PROSITE" id="PS50853"/>
    </source>
</evidence>
<gene>
    <name evidence="7" type="primary">Ptprt</name>
    <name evidence="7" type="ORF">LANLUD_R02079</name>
</gene>
<organism evidence="7 8">
    <name type="scientific">Lanius ludovicianus</name>
    <name type="common">Loggerhead shrike</name>
    <dbReference type="NCBI Taxonomy" id="28713"/>
    <lineage>
        <taxon>Eukaryota</taxon>
        <taxon>Metazoa</taxon>
        <taxon>Chordata</taxon>
        <taxon>Craniata</taxon>
        <taxon>Vertebrata</taxon>
        <taxon>Euteleostomi</taxon>
        <taxon>Archelosauria</taxon>
        <taxon>Archosauria</taxon>
        <taxon>Dinosauria</taxon>
        <taxon>Saurischia</taxon>
        <taxon>Theropoda</taxon>
        <taxon>Coelurosauria</taxon>
        <taxon>Aves</taxon>
        <taxon>Neognathae</taxon>
        <taxon>Neoaves</taxon>
        <taxon>Telluraves</taxon>
        <taxon>Australaves</taxon>
        <taxon>Passeriformes</taxon>
        <taxon>Corvoidea</taxon>
        <taxon>Laniidae</taxon>
        <taxon>Lanius</taxon>
    </lineage>
</organism>
<evidence type="ECO:0000259" key="4">
    <source>
        <dbReference type="PROSITE" id="PS50060"/>
    </source>
</evidence>
<proteinExistence type="predicted"/>
<dbReference type="InterPro" id="IPR051622">
    <property type="entry name" value="R-tyr_protein_phosphatases"/>
</dbReference>
<dbReference type="SMART" id="SM00060">
    <property type="entry name" value="FN3"/>
    <property type="match status" value="1"/>
</dbReference>
<dbReference type="AlphaFoldDB" id="A0A7K5S778"/>
<evidence type="ECO:0000313" key="8">
    <source>
        <dbReference type="Proteomes" id="UP000547499"/>
    </source>
</evidence>
<comment type="caution">
    <text evidence="7">The sequence shown here is derived from an EMBL/GenBank/DDBJ whole genome shotgun (WGS) entry which is preliminary data.</text>
</comment>
<evidence type="ECO:0000256" key="1">
    <source>
        <dbReference type="ARBA" id="ARBA00022737"/>
    </source>
</evidence>
<dbReference type="InterPro" id="IPR013783">
    <property type="entry name" value="Ig-like_fold"/>
</dbReference>
<dbReference type="Pfam" id="PF00629">
    <property type="entry name" value="MAM"/>
    <property type="match status" value="1"/>
</dbReference>
<dbReference type="PANTHER" id="PTHR24051">
    <property type="entry name" value="SUSHI DOMAIN-CONTAINING PROTEIN 1"/>
    <property type="match status" value="1"/>
</dbReference>
<dbReference type="Proteomes" id="UP000547499">
    <property type="component" value="Unassembled WGS sequence"/>
</dbReference>
<protein>
    <submittedName>
        <fullName evidence="7">PTPRT phosphatase</fullName>
    </submittedName>
</protein>
<sequence length="483" mass="54447">LLGGCSFDEHYSNCGYSVALGTNGFTWEQINTWEKPTMDPAVPTGSFMMVNSSGRASGQKAHLLLPTLKENDTHCIDFHYYLSSRDRSSPGSLNVYVKVNGGPQGNPIWNVSGVVTEGWVKAELAISTFWPHFYQVIFESVSLKGHPGYIAVDEVRVLAHPCRKAPHFLRLQNVEVNVGQNATFQCIAGGKWSQHDKLWLQVRERPGALSHLIWGVADTSQRSISKYRCVIRSDGGSGVSNYAELIVKVYRKDPIFSIASSATQTCSNGPEYAFLVSLVYINQQGINKYIQEEHKATRGTRQAHNLMVYTSAHIKMFCCSKVEMKELLQRIQAGITHQPSGVQMWEDPVHGPQNVEVVDIRSRQLTLQWEPFGYAVTRCHSYNLTVHYQYVFNQQKFEAEELIQTSSHYTLRGLRPFMTIRLRLALSNPEGKMESEELVVQTEEDVPGPVPLESIQGGPFEEKIYVQWKPPNETNGIITLYEV</sequence>
<dbReference type="PROSITE" id="PS00740">
    <property type="entry name" value="MAM_1"/>
    <property type="match status" value="1"/>
</dbReference>
<feature type="domain" description="Fibronectin type-III" evidence="6">
    <location>
        <begin position="446"/>
        <end position="483"/>
    </location>
</feature>
<dbReference type="InterPro" id="IPR036179">
    <property type="entry name" value="Ig-like_dom_sf"/>
</dbReference>
<feature type="domain" description="Ig-like" evidence="5">
    <location>
        <begin position="166"/>
        <end position="246"/>
    </location>
</feature>
<dbReference type="SUPFAM" id="SSF48726">
    <property type="entry name" value="Immunoglobulin"/>
    <property type="match status" value="1"/>
</dbReference>
<name>A0A7K5S778_LANLU</name>
<accession>A0A7K5S778</accession>
<dbReference type="PANTHER" id="PTHR24051:SF12">
    <property type="entry name" value="PROTEIN-TYROSINE-PHOSPHATASE"/>
    <property type="match status" value="1"/>
</dbReference>
<dbReference type="InterPro" id="IPR013320">
    <property type="entry name" value="ConA-like_dom_sf"/>
</dbReference>
<dbReference type="Gene3D" id="2.60.120.200">
    <property type="match status" value="1"/>
</dbReference>
<dbReference type="CDD" id="cd06263">
    <property type="entry name" value="MAM"/>
    <property type="match status" value="1"/>
</dbReference>
<dbReference type="PROSITE" id="PS50060">
    <property type="entry name" value="MAM_2"/>
    <property type="match status" value="1"/>
</dbReference>
<reference evidence="7 8" key="1">
    <citation type="submission" date="2019-09" db="EMBL/GenBank/DDBJ databases">
        <title>Bird 10,000 Genomes (B10K) Project - Family phase.</title>
        <authorList>
            <person name="Zhang G."/>
        </authorList>
    </citation>
    <scope>NUCLEOTIDE SEQUENCE [LARGE SCALE GENOMIC DNA]</scope>
    <source>
        <strain evidence="7">B10K-DU-001-65</strain>
        <tissue evidence="7">Muscle</tissue>
    </source>
</reference>
<feature type="domain" description="Fibronectin type-III" evidence="6">
    <location>
        <begin position="351"/>
        <end position="445"/>
    </location>
</feature>
<keyword evidence="3" id="KW-0393">Immunoglobulin domain</keyword>
<dbReference type="SUPFAM" id="SSF49265">
    <property type="entry name" value="Fibronectin type III"/>
    <property type="match status" value="1"/>
</dbReference>